<keyword evidence="9" id="KW-1133">Transmembrane helix</keyword>
<dbReference type="Pfam" id="PF12849">
    <property type="entry name" value="PBP_like_2"/>
    <property type="match status" value="1"/>
</dbReference>
<evidence type="ECO:0000259" key="10">
    <source>
        <dbReference type="Pfam" id="PF12849"/>
    </source>
</evidence>
<dbReference type="PANTHER" id="PTHR30570">
    <property type="entry name" value="PERIPLASMIC PHOSPHATE BINDING COMPONENT OF PHOSPHATE ABC TRANSPORTER"/>
    <property type="match status" value="1"/>
</dbReference>
<evidence type="ECO:0000256" key="9">
    <source>
        <dbReference type="SAM" id="Phobius"/>
    </source>
</evidence>
<feature type="transmembrane region" description="Helical" evidence="9">
    <location>
        <begin position="12"/>
        <end position="32"/>
    </location>
</feature>
<feature type="transmembrane region" description="Helical" evidence="9">
    <location>
        <begin position="66"/>
        <end position="85"/>
    </location>
</feature>
<comment type="function">
    <text evidence="1">Part of the ABC transporter complex PstSACB involved in phosphate import.</text>
</comment>
<dbReference type="GO" id="GO:0005886">
    <property type="term" value="C:plasma membrane"/>
    <property type="evidence" value="ECO:0007669"/>
    <property type="project" value="UniProtKB-SubCell"/>
</dbReference>
<evidence type="ECO:0000256" key="6">
    <source>
        <dbReference type="ARBA" id="ARBA00022729"/>
    </source>
</evidence>
<keyword evidence="9" id="KW-0812">Transmembrane</keyword>
<keyword evidence="5" id="KW-0592">Phosphate transport</keyword>
<feature type="domain" description="PBP" evidence="10">
    <location>
        <begin position="136"/>
        <end position="372"/>
    </location>
</feature>
<evidence type="ECO:0000256" key="3">
    <source>
        <dbReference type="ARBA" id="ARBA00008725"/>
    </source>
</evidence>
<dbReference type="InterPro" id="IPR050811">
    <property type="entry name" value="Phosphate_ABC_transporter"/>
</dbReference>
<comment type="caution">
    <text evidence="12">The sequence shown here is derived from an EMBL/GenBank/DDBJ whole genome shotgun (WGS) entry which is preliminary data.</text>
</comment>
<sequence>MKVNWLEKMMLCMILLFFLGLFGFIAMFFSLFSEDTKFYSLYIIIVTGVLAVFIIWRIFIPVRARVFNRSLAAFFVLAALSAGVYEIREAYISSIPTVSEQDFNLEEYRPYRENTKAVKLDEPSVLKLEGDLPKLDGATALYPLYAAVAQAVYPDKQYDQFDSEVMASKTPEAYKNLMEGNVDIIFVAGPSEQQLEEAKSKGVELKLTPIGREAFVFFVNAANPVKGLTTEQIQSIYGGKMTNWQEVGGRNEEIRAFQRPENSGSQTMLEKIMAYKKIMTPPQDDVVGGMGGIIERTSNYKNYSNAIGYSFLFFATEMVNNGNIRLLEINGVMPEKRTIVNREYPFAAEFYAVTAGSKNPNVPHLIEWILSEQGQSLVEKTGYTPVAATR</sequence>
<dbReference type="OrthoDB" id="9790048at2"/>
<reference evidence="11 14" key="3">
    <citation type="submission" date="2019-06" db="EMBL/GenBank/DDBJ databases">
        <title>Whole genome shotgun sequence of Brevibacillus reuszeri NBRC 15719.</title>
        <authorList>
            <person name="Hosoyama A."/>
            <person name="Uohara A."/>
            <person name="Ohji S."/>
            <person name="Ichikawa N."/>
        </authorList>
    </citation>
    <scope>NUCLEOTIDE SEQUENCE [LARGE SCALE GENOMIC DNA]</scope>
    <source>
        <strain evidence="11 14">NBRC 15719</strain>
    </source>
</reference>
<dbReference type="Proteomes" id="UP000036834">
    <property type="component" value="Unassembled WGS sequence"/>
</dbReference>
<keyword evidence="5" id="KW-0813">Transport</keyword>
<dbReference type="EMBL" id="LGIQ01000005">
    <property type="protein sequence ID" value="KNB73451.1"/>
    <property type="molecule type" value="Genomic_DNA"/>
</dbReference>
<keyword evidence="7" id="KW-0564">Palmitate</keyword>
<comment type="similarity">
    <text evidence="3">Belongs to the PstS family.</text>
</comment>
<dbReference type="RefSeq" id="WP_049737451.1">
    <property type="nucleotide sequence ID" value="NZ_BJON01000013.1"/>
</dbReference>
<accession>A0A0K9YXR3</accession>
<dbReference type="AlphaFoldDB" id="A0A0K9YXR3"/>
<protein>
    <submittedName>
        <fullName evidence="12">Membrane protein</fullName>
    </submittedName>
</protein>
<reference evidence="13" key="1">
    <citation type="submission" date="2015-07" db="EMBL/GenBank/DDBJ databases">
        <title>Genome sequencing project for genomic taxonomy and phylogenomics of Bacillus-like bacteria.</title>
        <authorList>
            <person name="Liu B."/>
            <person name="Wang J."/>
            <person name="Zhu Y."/>
            <person name="Liu G."/>
            <person name="Chen Q."/>
            <person name="Chen Z."/>
            <person name="Lan J."/>
            <person name="Che J."/>
            <person name="Ge C."/>
            <person name="Shi H."/>
            <person name="Pan Z."/>
            <person name="Liu X."/>
        </authorList>
    </citation>
    <scope>NUCLEOTIDE SEQUENCE [LARGE SCALE GENOMIC DNA]</scope>
    <source>
        <strain evidence="13">DSM 9887</strain>
    </source>
</reference>
<gene>
    <name evidence="12" type="ORF">ADS79_05735</name>
    <name evidence="11" type="ORF">BRE01_34430</name>
</gene>
<dbReference type="SUPFAM" id="SSF53850">
    <property type="entry name" value="Periplasmic binding protein-like II"/>
    <property type="match status" value="1"/>
</dbReference>
<evidence type="ECO:0000256" key="7">
    <source>
        <dbReference type="ARBA" id="ARBA00023139"/>
    </source>
</evidence>
<evidence type="ECO:0000313" key="13">
    <source>
        <dbReference type="Proteomes" id="UP000036834"/>
    </source>
</evidence>
<evidence type="ECO:0000256" key="5">
    <source>
        <dbReference type="ARBA" id="ARBA00022592"/>
    </source>
</evidence>
<proteinExistence type="inferred from homology"/>
<dbReference type="EMBL" id="BJON01000013">
    <property type="protein sequence ID" value="GED69741.1"/>
    <property type="molecule type" value="Genomic_DNA"/>
</dbReference>
<dbReference type="InterPro" id="IPR024370">
    <property type="entry name" value="PBP_domain"/>
</dbReference>
<evidence type="ECO:0000256" key="8">
    <source>
        <dbReference type="ARBA" id="ARBA00023288"/>
    </source>
</evidence>
<comment type="subunit">
    <text evidence="4">The complex is composed of two ATP-binding proteins (PstB), two transmembrane proteins (PstC and PstA) and a solute-binding protein (PstS).</text>
</comment>
<keyword evidence="14" id="KW-1185">Reference proteome</keyword>
<feature type="transmembrane region" description="Helical" evidence="9">
    <location>
        <begin position="38"/>
        <end position="59"/>
    </location>
</feature>
<comment type="subcellular location">
    <subcellularLocation>
        <location evidence="2">Cell membrane</location>
        <topology evidence="2">Lipid-anchor</topology>
    </subcellularLocation>
</comment>
<evidence type="ECO:0000256" key="1">
    <source>
        <dbReference type="ARBA" id="ARBA00002841"/>
    </source>
</evidence>
<evidence type="ECO:0000313" key="14">
    <source>
        <dbReference type="Proteomes" id="UP000319578"/>
    </source>
</evidence>
<evidence type="ECO:0000313" key="12">
    <source>
        <dbReference type="EMBL" id="KNB73451.1"/>
    </source>
</evidence>
<dbReference type="PANTHER" id="PTHR30570:SF1">
    <property type="entry name" value="PHOSPHATE-BINDING PROTEIN PSTS"/>
    <property type="match status" value="1"/>
</dbReference>
<dbReference type="Proteomes" id="UP000319578">
    <property type="component" value="Unassembled WGS sequence"/>
</dbReference>
<dbReference type="STRING" id="54915.ADS79_05735"/>
<dbReference type="GO" id="GO:0006817">
    <property type="term" value="P:phosphate ion transport"/>
    <property type="evidence" value="ECO:0007669"/>
    <property type="project" value="UniProtKB-KW"/>
</dbReference>
<keyword evidence="8" id="KW-0449">Lipoprotein</keyword>
<evidence type="ECO:0000256" key="4">
    <source>
        <dbReference type="ARBA" id="ARBA00011529"/>
    </source>
</evidence>
<dbReference type="Gene3D" id="3.40.190.10">
    <property type="entry name" value="Periplasmic binding protein-like II"/>
    <property type="match status" value="2"/>
</dbReference>
<reference evidence="12" key="2">
    <citation type="submission" date="2015-07" db="EMBL/GenBank/DDBJ databases">
        <title>MeaNS - Measles Nucleotide Surveillance Program.</title>
        <authorList>
            <person name="Tran T."/>
            <person name="Druce J."/>
        </authorList>
    </citation>
    <scope>NUCLEOTIDE SEQUENCE</scope>
    <source>
        <strain evidence="12">DSM 9887</strain>
    </source>
</reference>
<evidence type="ECO:0000313" key="11">
    <source>
        <dbReference type="EMBL" id="GED69741.1"/>
    </source>
</evidence>
<keyword evidence="6" id="KW-0732">Signal</keyword>
<keyword evidence="9" id="KW-0472">Membrane</keyword>
<evidence type="ECO:0000256" key="2">
    <source>
        <dbReference type="ARBA" id="ARBA00004193"/>
    </source>
</evidence>
<dbReference type="PATRIC" id="fig|54915.3.peg.6562"/>
<organism evidence="12 13">
    <name type="scientific">Brevibacillus reuszeri</name>
    <dbReference type="NCBI Taxonomy" id="54915"/>
    <lineage>
        <taxon>Bacteria</taxon>
        <taxon>Bacillati</taxon>
        <taxon>Bacillota</taxon>
        <taxon>Bacilli</taxon>
        <taxon>Bacillales</taxon>
        <taxon>Paenibacillaceae</taxon>
        <taxon>Brevibacillus</taxon>
    </lineage>
</organism>
<name>A0A0K9YXR3_9BACL</name>